<name>A0ABT4D007_9CLOT</name>
<dbReference type="Pfam" id="PF13490">
    <property type="entry name" value="zf-HC2"/>
    <property type="match status" value="1"/>
</dbReference>
<reference evidence="2" key="1">
    <citation type="submission" date="2022-12" db="EMBL/GenBank/DDBJ databases">
        <authorList>
            <person name="Wang J."/>
        </authorList>
    </citation>
    <scope>NUCLEOTIDE SEQUENCE</scope>
    <source>
        <strain evidence="2">HY-45-18</strain>
    </source>
</reference>
<keyword evidence="3" id="KW-1185">Reference proteome</keyword>
<organism evidence="2 3">
    <name type="scientific">Clostridium aestuarii</name>
    <dbReference type="NCBI Taxonomy" id="338193"/>
    <lineage>
        <taxon>Bacteria</taxon>
        <taxon>Bacillati</taxon>
        <taxon>Bacillota</taxon>
        <taxon>Clostridia</taxon>
        <taxon>Eubacteriales</taxon>
        <taxon>Clostridiaceae</taxon>
        <taxon>Clostridium</taxon>
    </lineage>
</organism>
<dbReference type="RefSeq" id="WP_268040871.1">
    <property type="nucleotide sequence ID" value="NZ_JAPQER010000003.1"/>
</dbReference>
<evidence type="ECO:0000313" key="3">
    <source>
        <dbReference type="Proteomes" id="UP001078443"/>
    </source>
</evidence>
<feature type="domain" description="Putative zinc-finger" evidence="1">
    <location>
        <begin position="6"/>
        <end position="39"/>
    </location>
</feature>
<evidence type="ECO:0000313" key="2">
    <source>
        <dbReference type="EMBL" id="MCY6484566.1"/>
    </source>
</evidence>
<dbReference type="InterPro" id="IPR027383">
    <property type="entry name" value="Znf_put"/>
</dbReference>
<dbReference type="EMBL" id="JAPQER010000003">
    <property type="protein sequence ID" value="MCY6484566.1"/>
    <property type="molecule type" value="Genomic_DNA"/>
</dbReference>
<gene>
    <name evidence="2" type="ORF">OW763_09455</name>
</gene>
<proteinExistence type="predicted"/>
<accession>A0ABT4D007</accession>
<protein>
    <submittedName>
        <fullName evidence="2">Zf-HC2 domain-containing protein</fullName>
    </submittedName>
</protein>
<evidence type="ECO:0000259" key="1">
    <source>
        <dbReference type="Pfam" id="PF13490"/>
    </source>
</evidence>
<comment type="caution">
    <text evidence="2">The sequence shown here is derived from an EMBL/GenBank/DDBJ whole genome shotgun (WGS) entry which is preliminary data.</text>
</comment>
<sequence>MSNIWCDIIKDLLPLYYDEVCSSQSRKIVEEHLAGCISCQRDFKK</sequence>
<dbReference type="Proteomes" id="UP001078443">
    <property type="component" value="Unassembled WGS sequence"/>
</dbReference>